<dbReference type="Gene3D" id="3.40.630.30">
    <property type="match status" value="1"/>
</dbReference>
<organism evidence="2 3">
    <name type="scientific">Candidatus Polarisedimenticola svalbardensis</name>
    <dbReference type="NCBI Taxonomy" id="2886004"/>
    <lineage>
        <taxon>Bacteria</taxon>
        <taxon>Pseudomonadati</taxon>
        <taxon>Acidobacteriota</taxon>
        <taxon>Candidatus Polarisedimenticolia</taxon>
        <taxon>Candidatus Polarisedimenticolales</taxon>
        <taxon>Candidatus Polarisedimenticolaceae</taxon>
        <taxon>Candidatus Polarisedimenticola</taxon>
    </lineage>
</organism>
<dbReference type="CDD" id="cd04301">
    <property type="entry name" value="NAT_SF"/>
    <property type="match status" value="1"/>
</dbReference>
<evidence type="ECO:0000313" key="2">
    <source>
        <dbReference type="EMBL" id="MBD3868967.1"/>
    </source>
</evidence>
<accession>A0A8J7CDN6</accession>
<dbReference type="Pfam" id="PF00583">
    <property type="entry name" value="Acetyltransf_1"/>
    <property type="match status" value="1"/>
</dbReference>
<dbReference type="SUPFAM" id="SSF55729">
    <property type="entry name" value="Acyl-CoA N-acyltransferases (Nat)"/>
    <property type="match status" value="1"/>
</dbReference>
<reference evidence="2 3" key="1">
    <citation type="submission" date="2020-08" db="EMBL/GenBank/DDBJ databases">
        <title>Acidobacteriota in marine sediments use diverse sulfur dissimilation pathways.</title>
        <authorList>
            <person name="Wasmund K."/>
        </authorList>
    </citation>
    <scope>NUCLEOTIDE SEQUENCE [LARGE SCALE GENOMIC DNA]</scope>
    <source>
        <strain evidence="2">MAG AM4</strain>
    </source>
</reference>
<evidence type="ECO:0000313" key="3">
    <source>
        <dbReference type="Proteomes" id="UP000648239"/>
    </source>
</evidence>
<dbReference type="Proteomes" id="UP000648239">
    <property type="component" value="Unassembled WGS sequence"/>
</dbReference>
<comment type="caution">
    <text evidence="2">The sequence shown here is derived from an EMBL/GenBank/DDBJ whole genome shotgun (WGS) entry which is preliminary data.</text>
</comment>
<dbReference type="GO" id="GO:0016747">
    <property type="term" value="F:acyltransferase activity, transferring groups other than amino-acyl groups"/>
    <property type="evidence" value="ECO:0007669"/>
    <property type="project" value="InterPro"/>
</dbReference>
<proteinExistence type="predicted"/>
<dbReference type="EMBL" id="JACXWD010000051">
    <property type="protein sequence ID" value="MBD3868967.1"/>
    <property type="molecule type" value="Genomic_DNA"/>
</dbReference>
<feature type="domain" description="N-acetyltransferase" evidence="1">
    <location>
        <begin position="1"/>
        <end position="142"/>
    </location>
</feature>
<dbReference type="InterPro" id="IPR000182">
    <property type="entry name" value="GNAT_dom"/>
</dbReference>
<name>A0A8J7CDN6_9BACT</name>
<dbReference type="AlphaFoldDB" id="A0A8J7CDN6"/>
<evidence type="ECO:0000259" key="1">
    <source>
        <dbReference type="PROSITE" id="PS51186"/>
    </source>
</evidence>
<dbReference type="InterPro" id="IPR016181">
    <property type="entry name" value="Acyl_CoA_acyltransferase"/>
</dbReference>
<gene>
    <name evidence="2" type="ORF">IFK94_12640</name>
</gene>
<sequence length="285" mass="32669">MELRTAYWDDRDSREAFQRFILDIHNLDFNAWEEAGYWDDAYRPFSWFQDGEVISSVCIYSLPAVIDGRNTKMAQISGVGTLPEYRRCGLNRELTAAGLQWAGSEHEGVFLFSDEDAIPFYEHCGFSPMKEYLPILPVEPAPKRSGAIRVNTGDKEDLDRVYAYANSSIAVSERFTVGNPKLFMFHAMYTISHGIWEVPELECLVCFRREGETLRIYDILGQSIPTFEQLYPHIAEATDRQVEFHFHPDRLGLGDTGRRELIGNNLFVRPGFPVSDPVFPYTSRA</sequence>
<dbReference type="PROSITE" id="PS51186">
    <property type="entry name" value="GNAT"/>
    <property type="match status" value="1"/>
</dbReference>
<protein>
    <submittedName>
        <fullName evidence="2">GNAT family N-acetyltransferase</fullName>
    </submittedName>
</protein>